<evidence type="ECO:0000256" key="1">
    <source>
        <dbReference type="ARBA" id="ARBA00000971"/>
    </source>
</evidence>
<dbReference type="GO" id="GO:0003755">
    <property type="term" value="F:peptidyl-prolyl cis-trans isomerase activity"/>
    <property type="evidence" value="ECO:0007669"/>
    <property type="project" value="UniProtKB-EC"/>
</dbReference>
<dbReference type="SUPFAM" id="SSF109998">
    <property type="entry name" value="Triger factor/SurA peptide-binding domain-like"/>
    <property type="match status" value="1"/>
</dbReference>
<evidence type="ECO:0000256" key="3">
    <source>
        <dbReference type="ARBA" id="ARBA00013194"/>
    </source>
</evidence>
<protein>
    <recommendedName>
        <fullName evidence="4">Parvulin-like PPIase</fullName>
        <ecNumber evidence="3">5.2.1.8</ecNumber>
    </recommendedName>
    <alternativeName>
        <fullName evidence="6">Peptidyl-prolyl cis-trans isomerase plp</fullName>
    </alternativeName>
    <alternativeName>
        <fullName evidence="7">Rotamase plp</fullName>
    </alternativeName>
</protein>
<dbReference type="PROSITE" id="PS50198">
    <property type="entry name" value="PPIC_PPIASE_2"/>
    <property type="match status" value="1"/>
</dbReference>
<evidence type="ECO:0000256" key="10">
    <source>
        <dbReference type="SAM" id="SignalP"/>
    </source>
</evidence>
<comment type="caution">
    <text evidence="12">The sequence shown here is derived from an EMBL/GenBank/DDBJ whole genome shotgun (WGS) entry which is preliminary data.</text>
</comment>
<evidence type="ECO:0000256" key="5">
    <source>
        <dbReference type="ARBA" id="ARBA00023110"/>
    </source>
</evidence>
<dbReference type="EMBL" id="JAUSVX010000001">
    <property type="protein sequence ID" value="MDQ0467515.1"/>
    <property type="molecule type" value="Genomic_DNA"/>
</dbReference>
<evidence type="ECO:0000313" key="12">
    <source>
        <dbReference type="EMBL" id="MDQ0467515.1"/>
    </source>
</evidence>
<gene>
    <name evidence="12" type="ORF">QO011_000510</name>
</gene>
<dbReference type="EC" id="5.2.1.8" evidence="3"/>
<accession>A0ABU0IZS1</accession>
<feature type="region of interest" description="Disordered" evidence="9">
    <location>
        <begin position="262"/>
        <end position="297"/>
    </location>
</feature>
<dbReference type="Pfam" id="PF00639">
    <property type="entry name" value="Rotamase"/>
    <property type="match status" value="1"/>
</dbReference>
<keyword evidence="13" id="KW-1185">Reference proteome</keyword>
<dbReference type="InterPro" id="IPR006311">
    <property type="entry name" value="TAT_signal"/>
</dbReference>
<feature type="signal peptide" evidence="10">
    <location>
        <begin position="1"/>
        <end position="29"/>
    </location>
</feature>
<reference evidence="12 13" key="1">
    <citation type="submission" date="2023-07" db="EMBL/GenBank/DDBJ databases">
        <title>Genomic Encyclopedia of Type Strains, Phase IV (KMG-IV): sequencing the most valuable type-strain genomes for metagenomic binning, comparative biology and taxonomic classification.</title>
        <authorList>
            <person name="Goeker M."/>
        </authorList>
    </citation>
    <scope>NUCLEOTIDE SEQUENCE [LARGE SCALE GENOMIC DNA]</scope>
    <source>
        <strain evidence="12 13">DSM 19619</strain>
    </source>
</reference>
<evidence type="ECO:0000256" key="8">
    <source>
        <dbReference type="PROSITE-ProRule" id="PRU00278"/>
    </source>
</evidence>
<dbReference type="SUPFAM" id="SSF54534">
    <property type="entry name" value="FKBP-like"/>
    <property type="match status" value="1"/>
</dbReference>
<comment type="similarity">
    <text evidence="2">Belongs to the PpiC/parvulin rotamase family.</text>
</comment>
<proteinExistence type="inferred from homology"/>
<dbReference type="RefSeq" id="WP_307267219.1">
    <property type="nucleotide sequence ID" value="NZ_JAUSVX010000001.1"/>
</dbReference>
<evidence type="ECO:0000256" key="7">
    <source>
        <dbReference type="ARBA" id="ARBA00031484"/>
    </source>
</evidence>
<name>A0ABU0IZS1_9HYPH</name>
<keyword evidence="8 12" id="KW-0413">Isomerase</keyword>
<dbReference type="InterPro" id="IPR046357">
    <property type="entry name" value="PPIase_dom_sf"/>
</dbReference>
<organism evidence="12 13">
    <name type="scientific">Labrys wisconsinensis</name>
    <dbReference type="NCBI Taxonomy" id="425677"/>
    <lineage>
        <taxon>Bacteria</taxon>
        <taxon>Pseudomonadati</taxon>
        <taxon>Pseudomonadota</taxon>
        <taxon>Alphaproteobacteria</taxon>
        <taxon>Hyphomicrobiales</taxon>
        <taxon>Xanthobacteraceae</taxon>
        <taxon>Labrys</taxon>
    </lineage>
</organism>
<evidence type="ECO:0000256" key="4">
    <source>
        <dbReference type="ARBA" id="ARBA00018370"/>
    </source>
</evidence>
<feature type="compositionally biased region" description="Pro residues" evidence="9">
    <location>
        <begin position="277"/>
        <end position="297"/>
    </location>
</feature>
<dbReference type="InterPro" id="IPR050245">
    <property type="entry name" value="PrsA_foldase"/>
</dbReference>
<evidence type="ECO:0000256" key="6">
    <source>
        <dbReference type="ARBA" id="ARBA00030642"/>
    </source>
</evidence>
<evidence type="ECO:0000256" key="2">
    <source>
        <dbReference type="ARBA" id="ARBA00007656"/>
    </source>
</evidence>
<comment type="catalytic activity">
    <reaction evidence="1">
        <text>[protein]-peptidylproline (omega=180) = [protein]-peptidylproline (omega=0)</text>
        <dbReference type="Rhea" id="RHEA:16237"/>
        <dbReference type="Rhea" id="RHEA-COMP:10747"/>
        <dbReference type="Rhea" id="RHEA-COMP:10748"/>
        <dbReference type="ChEBI" id="CHEBI:83833"/>
        <dbReference type="ChEBI" id="CHEBI:83834"/>
        <dbReference type="EC" id="5.2.1.8"/>
    </reaction>
</comment>
<evidence type="ECO:0000256" key="9">
    <source>
        <dbReference type="SAM" id="MobiDB-lite"/>
    </source>
</evidence>
<evidence type="ECO:0000313" key="13">
    <source>
        <dbReference type="Proteomes" id="UP001242480"/>
    </source>
</evidence>
<keyword evidence="10" id="KW-0732">Signal</keyword>
<dbReference type="PROSITE" id="PS51318">
    <property type="entry name" value="TAT"/>
    <property type="match status" value="1"/>
</dbReference>
<dbReference type="PANTHER" id="PTHR47245:SF2">
    <property type="entry name" value="PEPTIDYL-PROLYL CIS-TRANS ISOMERASE HP_0175-RELATED"/>
    <property type="match status" value="1"/>
</dbReference>
<sequence>MTSSRRARLAASMLGGAALLALATLPVLAEDAAKPPAVVNGQPITEKDIAIASEDLASGLPQQMTPEQKRDYLTSYSVDMALVAAEAEKEKVVDQADLDQRLAYFRKKILMEQLLTKVGKDAVTDEAMRKLYDDTVKTIPPEQEAHARHILLETEDEAKKAYDRVKGGEDFSKVAKELSKDPGSSDGGDLGWFTKDRMVKEFADAAFALKPGEISQPVKSQFGWHVIKLEELRQKPVPSFEQVKPQIETYLQRKAQQDLILKLRGTAKIDKPEPPKPSEPAAPPAPAAPAPSDAPKP</sequence>
<feature type="chain" id="PRO_5046628150" description="Parvulin-like PPIase" evidence="10">
    <location>
        <begin position="30"/>
        <end position="297"/>
    </location>
</feature>
<dbReference type="PANTHER" id="PTHR47245">
    <property type="entry name" value="PEPTIDYLPROLYL ISOMERASE"/>
    <property type="match status" value="1"/>
</dbReference>
<feature type="domain" description="PpiC" evidence="11">
    <location>
        <begin position="142"/>
        <end position="231"/>
    </location>
</feature>
<dbReference type="Proteomes" id="UP001242480">
    <property type="component" value="Unassembled WGS sequence"/>
</dbReference>
<dbReference type="InterPro" id="IPR027304">
    <property type="entry name" value="Trigger_fact/SurA_dom_sf"/>
</dbReference>
<keyword evidence="5 8" id="KW-0697">Rotamase</keyword>
<feature type="compositionally biased region" description="Basic and acidic residues" evidence="9">
    <location>
        <begin position="267"/>
        <end position="276"/>
    </location>
</feature>
<dbReference type="InterPro" id="IPR000297">
    <property type="entry name" value="PPIase_PpiC"/>
</dbReference>
<dbReference type="Gene3D" id="3.10.50.40">
    <property type="match status" value="1"/>
</dbReference>
<evidence type="ECO:0000259" key="11">
    <source>
        <dbReference type="PROSITE" id="PS50198"/>
    </source>
</evidence>